<dbReference type="EC" id="3.5.4.16" evidence="3"/>
<dbReference type="GO" id="GO:0046656">
    <property type="term" value="P:folic acid biosynthetic process"/>
    <property type="evidence" value="ECO:0007669"/>
    <property type="project" value="UniProtKB-KW"/>
</dbReference>
<dbReference type="InterPro" id="IPR020602">
    <property type="entry name" value="GTP_CycHdrlase_I_dom"/>
</dbReference>
<dbReference type="GO" id="GO:0008270">
    <property type="term" value="F:zinc ion binding"/>
    <property type="evidence" value="ECO:0007669"/>
    <property type="project" value="TreeGrafter"/>
</dbReference>
<evidence type="ECO:0000256" key="9">
    <source>
        <dbReference type="ARBA" id="ARBA00023134"/>
    </source>
</evidence>
<dbReference type="NCBIfam" id="TIGR00063">
    <property type="entry name" value="folE"/>
    <property type="match status" value="1"/>
</dbReference>
<dbReference type="PANTHER" id="PTHR11109">
    <property type="entry name" value="GTP CYCLOHYDROLASE I"/>
    <property type="match status" value="1"/>
</dbReference>
<evidence type="ECO:0000256" key="5">
    <source>
        <dbReference type="ARBA" id="ARBA00022533"/>
    </source>
</evidence>
<dbReference type="OrthoDB" id="4966at2759"/>
<evidence type="ECO:0000256" key="3">
    <source>
        <dbReference type="ARBA" id="ARBA00012715"/>
    </source>
</evidence>
<evidence type="ECO:0000256" key="1">
    <source>
        <dbReference type="ARBA" id="ARBA00005080"/>
    </source>
</evidence>
<dbReference type="Gene3D" id="1.10.286.10">
    <property type="match status" value="1"/>
</dbReference>
<dbReference type="CDD" id="cd00642">
    <property type="entry name" value="GTP_cyclohydro1"/>
    <property type="match status" value="1"/>
</dbReference>
<dbReference type="Pfam" id="PF01227">
    <property type="entry name" value="GTP_cyclohydroI"/>
    <property type="match status" value="1"/>
</dbReference>
<dbReference type="GO" id="GO:0003934">
    <property type="term" value="F:GTP cyclohydrolase I activity"/>
    <property type="evidence" value="ECO:0007669"/>
    <property type="project" value="UniProtKB-EC"/>
</dbReference>
<evidence type="ECO:0000259" key="13">
    <source>
        <dbReference type="Pfam" id="PF01227"/>
    </source>
</evidence>
<dbReference type="PROSITE" id="PS00860">
    <property type="entry name" value="GTP_CYCLOHYDROL_1_2"/>
    <property type="match status" value="1"/>
</dbReference>
<evidence type="ECO:0000313" key="15">
    <source>
        <dbReference type="Proteomes" id="UP001147733"/>
    </source>
</evidence>
<dbReference type="EMBL" id="JAPQKT010000002">
    <property type="protein sequence ID" value="KAJ5241222.1"/>
    <property type="molecule type" value="Genomic_DNA"/>
</dbReference>
<dbReference type="SUPFAM" id="SSF55620">
    <property type="entry name" value="Tetrahydrobiopterin biosynthesis enzymes-like"/>
    <property type="match status" value="1"/>
</dbReference>
<evidence type="ECO:0000256" key="4">
    <source>
        <dbReference type="ARBA" id="ARBA00017272"/>
    </source>
</evidence>
<dbReference type="InterPro" id="IPR018234">
    <property type="entry name" value="GTP_CycHdrlase_I_CS"/>
</dbReference>
<proteinExistence type="inferred from homology"/>
<keyword evidence="8" id="KW-0289">Folate biosynthesis</keyword>
<evidence type="ECO:0000256" key="6">
    <source>
        <dbReference type="ARBA" id="ARBA00022741"/>
    </source>
</evidence>
<dbReference type="RefSeq" id="XP_056504227.1">
    <property type="nucleotide sequence ID" value="XM_056641733.1"/>
</dbReference>
<keyword evidence="6" id="KW-0547">Nucleotide-binding</keyword>
<protein>
    <recommendedName>
        <fullName evidence="4">GTP cyclohydrolase 1</fullName>
        <ecNumber evidence="3">3.5.4.16</ecNumber>
    </recommendedName>
    <alternativeName>
        <fullName evidence="10">GTP cyclohydrolase I</fullName>
    </alternativeName>
</protein>
<evidence type="ECO:0000256" key="7">
    <source>
        <dbReference type="ARBA" id="ARBA00022801"/>
    </source>
</evidence>
<dbReference type="PANTHER" id="PTHR11109:SF7">
    <property type="entry name" value="GTP CYCLOHYDROLASE 1"/>
    <property type="match status" value="1"/>
</dbReference>
<feature type="compositionally biased region" description="Basic and acidic residues" evidence="12">
    <location>
        <begin position="35"/>
        <end position="44"/>
    </location>
</feature>
<comment type="function">
    <text evidence="11">GTP cyclohydrolase 1 is the first enzyme in the biosynthetic pathway leading to folic acid.</text>
</comment>
<accession>A0A9W9TU24</accession>
<dbReference type="NCBIfam" id="NF006825">
    <property type="entry name" value="PRK09347.1-2"/>
    <property type="match status" value="1"/>
</dbReference>
<dbReference type="HAMAP" id="MF_00223">
    <property type="entry name" value="FolE"/>
    <property type="match status" value="1"/>
</dbReference>
<reference evidence="14" key="1">
    <citation type="submission" date="2022-11" db="EMBL/GenBank/DDBJ databases">
        <authorList>
            <person name="Petersen C."/>
        </authorList>
    </citation>
    <scope>NUCLEOTIDE SEQUENCE</scope>
    <source>
        <strain evidence="14">IBT 23319</strain>
    </source>
</reference>
<dbReference type="GO" id="GO:0006729">
    <property type="term" value="P:tetrahydrobiopterin biosynthetic process"/>
    <property type="evidence" value="ECO:0007669"/>
    <property type="project" value="TreeGrafter"/>
</dbReference>
<dbReference type="InterPro" id="IPR043133">
    <property type="entry name" value="GTP-CH-I_C/QueF"/>
</dbReference>
<dbReference type="Gene3D" id="3.30.1130.10">
    <property type="match status" value="1"/>
</dbReference>
<dbReference type="NCBIfam" id="NF006826">
    <property type="entry name" value="PRK09347.1-3"/>
    <property type="match status" value="1"/>
</dbReference>
<evidence type="ECO:0000256" key="8">
    <source>
        <dbReference type="ARBA" id="ARBA00022909"/>
    </source>
</evidence>
<dbReference type="PROSITE" id="PS00859">
    <property type="entry name" value="GTP_CYCLOHYDROL_1_1"/>
    <property type="match status" value="1"/>
</dbReference>
<evidence type="ECO:0000256" key="10">
    <source>
        <dbReference type="ARBA" id="ARBA00030854"/>
    </source>
</evidence>
<dbReference type="GO" id="GO:0046654">
    <property type="term" value="P:tetrahydrofolate biosynthetic process"/>
    <property type="evidence" value="ECO:0007669"/>
    <property type="project" value="InterPro"/>
</dbReference>
<dbReference type="AlphaFoldDB" id="A0A9W9TU24"/>
<dbReference type="GO" id="GO:0005525">
    <property type="term" value="F:GTP binding"/>
    <property type="evidence" value="ECO:0007669"/>
    <property type="project" value="UniProtKB-KW"/>
</dbReference>
<dbReference type="GeneID" id="81380900"/>
<evidence type="ECO:0000256" key="11">
    <source>
        <dbReference type="ARBA" id="ARBA00055676"/>
    </source>
</evidence>
<feature type="compositionally biased region" description="Low complexity" evidence="12">
    <location>
        <begin position="20"/>
        <end position="33"/>
    </location>
</feature>
<sequence length="347" mass="37720">MGSGSPPSKPSAIPSHMLNGGSPLQSSSSPGSGTRARDARERESLNSSIRSSFAPRVPVGFETTEEENSESTPAGPAPAGDSTASASDTATHHGALSLRGRISLNDPPRDPRDEGGPLTPPATGSRPASPYTMAPPIDFDGLSWPCPGTRQRLESTPEENEARVKKLAGAVRTILECVGEDPEREGLLETPERYAKAMLYFTKGYEENVRDLVNGAVFHEDHDELVIVKDIEVFSLCEHHMVPFTGKMHIGYIPDRRVLGLSKLARLAEMFSRRLQVQERLTKQVALAISEVLKPRGVGVVMESSHLCMVMRGVQKTSSTTTTSCMLGCMRSSAKTREEFLTLLHRR</sequence>
<name>A0A9W9TU24_PENCI</name>
<dbReference type="InterPro" id="IPR001474">
    <property type="entry name" value="GTP_CycHdrlase_I"/>
</dbReference>
<dbReference type="FunFam" id="1.10.286.10:FF:000003">
    <property type="entry name" value="GTP cyclohydrolase 1"/>
    <property type="match status" value="1"/>
</dbReference>
<dbReference type="GO" id="GO:0005737">
    <property type="term" value="C:cytoplasm"/>
    <property type="evidence" value="ECO:0007669"/>
    <property type="project" value="TreeGrafter"/>
</dbReference>
<evidence type="ECO:0000313" key="14">
    <source>
        <dbReference type="EMBL" id="KAJ5241222.1"/>
    </source>
</evidence>
<organism evidence="14 15">
    <name type="scientific">Penicillium citrinum</name>
    <dbReference type="NCBI Taxonomy" id="5077"/>
    <lineage>
        <taxon>Eukaryota</taxon>
        <taxon>Fungi</taxon>
        <taxon>Dikarya</taxon>
        <taxon>Ascomycota</taxon>
        <taxon>Pezizomycotina</taxon>
        <taxon>Eurotiomycetes</taxon>
        <taxon>Eurotiomycetidae</taxon>
        <taxon>Eurotiales</taxon>
        <taxon>Aspergillaceae</taxon>
        <taxon>Penicillium</taxon>
    </lineage>
</organism>
<gene>
    <name evidence="14" type="ORF">N7469_002813</name>
</gene>
<keyword evidence="5" id="KW-0021">Allosteric enzyme</keyword>
<keyword evidence="9" id="KW-0342">GTP-binding</keyword>
<dbReference type="InterPro" id="IPR043134">
    <property type="entry name" value="GTP-CH-I_N"/>
</dbReference>
<feature type="domain" description="GTP cyclohydrolase I" evidence="13">
    <location>
        <begin position="169"/>
        <end position="344"/>
    </location>
</feature>
<feature type="compositionally biased region" description="Low complexity" evidence="12">
    <location>
        <begin position="70"/>
        <end position="95"/>
    </location>
</feature>
<dbReference type="Proteomes" id="UP001147733">
    <property type="component" value="Unassembled WGS sequence"/>
</dbReference>
<dbReference type="FunFam" id="3.30.1130.10:FF:000012">
    <property type="entry name" value="GTP cyclohydrolase 1"/>
    <property type="match status" value="1"/>
</dbReference>
<feature type="region of interest" description="Disordered" evidence="12">
    <location>
        <begin position="1"/>
        <end position="140"/>
    </location>
</feature>
<comment type="caution">
    <text evidence="14">The sequence shown here is derived from an EMBL/GenBank/DDBJ whole genome shotgun (WGS) entry which is preliminary data.</text>
</comment>
<keyword evidence="15" id="KW-1185">Reference proteome</keyword>
<evidence type="ECO:0000256" key="2">
    <source>
        <dbReference type="ARBA" id="ARBA00008085"/>
    </source>
</evidence>
<reference evidence="14" key="2">
    <citation type="journal article" date="2023" name="IMA Fungus">
        <title>Comparative genomic study of the Penicillium genus elucidates a diverse pangenome and 15 lateral gene transfer events.</title>
        <authorList>
            <person name="Petersen C."/>
            <person name="Sorensen T."/>
            <person name="Nielsen M.R."/>
            <person name="Sondergaard T.E."/>
            <person name="Sorensen J.L."/>
            <person name="Fitzpatrick D.A."/>
            <person name="Frisvad J.C."/>
            <person name="Nielsen K.L."/>
        </authorList>
    </citation>
    <scope>NUCLEOTIDE SEQUENCE</scope>
    <source>
        <strain evidence="14">IBT 23319</strain>
    </source>
</reference>
<keyword evidence="7" id="KW-0378">Hydrolase</keyword>
<evidence type="ECO:0000256" key="12">
    <source>
        <dbReference type="SAM" id="MobiDB-lite"/>
    </source>
</evidence>
<comment type="pathway">
    <text evidence="1">Cofactor biosynthesis; 7,8-dihydroneopterin triphosphate biosynthesis; 7,8-dihydroneopterin triphosphate from GTP: step 1/1.</text>
</comment>
<comment type="similarity">
    <text evidence="2">Belongs to the GTP cyclohydrolase I family.</text>
</comment>